<dbReference type="OrthoDB" id="9787617at2"/>
<dbReference type="GO" id="GO:0016757">
    <property type="term" value="F:glycosyltransferase activity"/>
    <property type="evidence" value="ECO:0007669"/>
    <property type="project" value="InterPro"/>
</dbReference>
<evidence type="ECO:0000313" key="3">
    <source>
        <dbReference type="EMBL" id="SPP66502.1"/>
    </source>
</evidence>
<dbReference type="AlphaFoldDB" id="A0A330L983"/>
<dbReference type="InterPro" id="IPR050194">
    <property type="entry name" value="Glycosyltransferase_grp1"/>
</dbReference>
<dbReference type="InterPro" id="IPR028098">
    <property type="entry name" value="Glyco_trans_4-like_N"/>
</dbReference>
<dbReference type="EMBL" id="OUNR01000020">
    <property type="protein sequence ID" value="SPP66502.1"/>
    <property type="molecule type" value="Genomic_DNA"/>
</dbReference>
<accession>A0A330L983</accession>
<gene>
    <name evidence="3" type="ORF">NITLEN_70092</name>
</gene>
<dbReference type="Pfam" id="PF00534">
    <property type="entry name" value="Glycos_transf_1"/>
    <property type="match status" value="1"/>
</dbReference>
<dbReference type="InterPro" id="IPR001296">
    <property type="entry name" value="Glyco_trans_1"/>
</dbReference>
<protein>
    <submittedName>
        <fullName evidence="3">Putative Group 1 glycosyl transferase</fullName>
    </submittedName>
</protein>
<proteinExistence type="predicted"/>
<dbReference type="InParanoid" id="A0A330L983"/>
<name>A0A330L983_9BACT</name>
<dbReference type="PANTHER" id="PTHR45947">
    <property type="entry name" value="SULFOQUINOVOSYL TRANSFERASE SQD2"/>
    <property type="match status" value="1"/>
</dbReference>
<keyword evidence="4" id="KW-1185">Reference proteome</keyword>
<dbReference type="Proteomes" id="UP000248168">
    <property type="component" value="Unassembled WGS sequence"/>
</dbReference>
<dbReference type="Pfam" id="PF13439">
    <property type="entry name" value="Glyco_transf_4"/>
    <property type="match status" value="1"/>
</dbReference>
<reference evidence="4" key="1">
    <citation type="submission" date="2018-04" db="EMBL/GenBank/DDBJ databases">
        <authorList>
            <person name="Lucker S."/>
            <person name="Sakoula D."/>
        </authorList>
    </citation>
    <scope>NUCLEOTIDE SEQUENCE [LARGE SCALE GENOMIC DNA]</scope>
</reference>
<dbReference type="CDD" id="cd03801">
    <property type="entry name" value="GT4_PimA-like"/>
    <property type="match status" value="1"/>
</dbReference>
<dbReference type="RefSeq" id="WP_121990658.1">
    <property type="nucleotide sequence ID" value="NZ_OUNR01000020.1"/>
</dbReference>
<feature type="domain" description="Glycosyl transferase family 1" evidence="1">
    <location>
        <begin position="206"/>
        <end position="377"/>
    </location>
</feature>
<sequence>MKVLLLAEVSAERVIGGAERVLRQQAVGFIAAGHQVDLLTRATDETVPMEVAIGGAKEWRFPISKKSEWSFVRSTVQGALSVLDRVTAKSSYDMAIIHQALTGLGPLYLRRKAAAEWLYVCHSLAHEEYLTRTAAATSWVSRLRRHVNAWARRSIEWLVMSRCHRIVVLSEFMRQRVMITHGIAPERIVLIPGAADPGLFRPFGNRRELRRSLGLPEDRTILFTVRNLVPRMGLETLLDAISELGHVGRRCLLVIGGAGPLRARLEAGIRQRQLEQIVRLAGFIPEEQLVAYYQAADLVLMPTAQLEGFGLVTVEALACGTPVVGTPVGAIPEVLGQIDPILISNGTDSRSFADALARVLSRIEEPVERERLSRKGRSLVERRYNWVQHCADLIRLSTKKPASERKAA</sequence>
<keyword evidence="3" id="KW-0808">Transferase</keyword>
<evidence type="ECO:0000313" key="4">
    <source>
        <dbReference type="Proteomes" id="UP000248168"/>
    </source>
</evidence>
<dbReference type="PANTHER" id="PTHR45947:SF13">
    <property type="entry name" value="TRANSFERASE"/>
    <property type="match status" value="1"/>
</dbReference>
<feature type="domain" description="Glycosyltransferase subfamily 4-like N-terminal" evidence="2">
    <location>
        <begin position="15"/>
        <end position="197"/>
    </location>
</feature>
<evidence type="ECO:0000259" key="2">
    <source>
        <dbReference type="Pfam" id="PF13439"/>
    </source>
</evidence>
<dbReference type="SUPFAM" id="SSF53756">
    <property type="entry name" value="UDP-Glycosyltransferase/glycogen phosphorylase"/>
    <property type="match status" value="1"/>
</dbReference>
<organism evidence="3 4">
    <name type="scientific">Nitrospira lenta</name>
    <dbReference type="NCBI Taxonomy" id="1436998"/>
    <lineage>
        <taxon>Bacteria</taxon>
        <taxon>Pseudomonadati</taxon>
        <taxon>Nitrospirota</taxon>
        <taxon>Nitrospiria</taxon>
        <taxon>Nitrospirales</taxon>
        <taxon>Nitrospiraceae</taxon>
        <taxon>Nitrospira</taxon>
    </lineage>
</organism>
<evidence type="ECO:0000259" key="1">
    <source>
        <dbReference type="Pfam" id="PF00534"/>
    </source>
</evidence>
<dbReference type="Gene3D" id="3.40.50.2000">
    <property type="entry name" value="Glycogen Phosphorylase B"/>
    <property type="match status" value="2"/>
</dbReference>